<evidence type="ECO:0000256" key="3">
    <source>
        <dbReference type="ARBA" id="ARBA00022603"/>
    </source>
</evidence>
<dbReference type="Gene3D" id="3.40.50.150">
    <property type="entry name" value="Vaccinia Virus protein VP39"/>
    <property type="match status" value="1"/>
</dbReference>
<feature type="binding site" evidence="7">
    <location>
        <position position="68"/>
    </location>
    <ligand>
        <name>S-adenosyl-L-methionine</name>
        <dbReference type="ChEBI" id="CHEBI:59789"/>
    </ligand>
</feature>
<reference evidence="8" key="1">
    <citation type="submission" date="2022-07" db="EMBL/GenBank/DDBJ databases">
        <title>Tahibacter sp., a new gammaproteobacterium isolated from the silt sample collected at pig farm.</title>
        <authorList>
            <person name="Chen H."/>
        </authorList>
    </citation>
    <scope>NUCLEOTIDE SEQUENCE</scope>
    <source>
        <strain evidence="8">P2K</strain>
    </source>
</reference>
<feature type="binding site" evidence="7">
    <location>
        <begin position="216"/>
        <end position="219"/>
    </location>
    <ligand>
        <name>substrate</name>
    </ligand>
</feature>
<comment type="caution">
    <text evidence="8">The sequence shown here is derived from an EMBL/GenBank/DDBJ whole genome shotgun (WGS) entry which is preliminary data.</text>
</comment>
<sequence length="237" mass="26646">MNAGEEREDGDRTPPQRRIKSFVLRQGRITEAQQRAFTAHWPRFGLDFSGQPRDLAAVFGNPAPVALEIGFGNGEQLVWGAQQEPQRNFIGIEVHRPGVGRALNALAAAGADNVRVYHHDAVEVLQQEIAPASLDQVRIYFPDPWHKKKHNKRRLVQAPLVQLLATRVRPGGILHMATDWADYAEQMLAVVDADPAWRNQAGSGNYSARPAWRTQTHFELRGLKLGHGVWDLLYQRC</sequence>
<gene>
    <name evidence="7 8" type="primary">trmB</name>
    <name evidence="8" type="ORF">NM961_15380</name>
</gene>
<dbReference type="SUPFAM" id="SSF53335">
    <property type="entry name" value="S-adenosyl-L-methionine-dependent methyltransferases"/>
    <property type="match status" value="1"/>
</dbReference>
<feature type="binding site" evidence="7">
    <location>
        <position position="120"/>
    </location>
    <ligand>
        <name>S-adenosyl-L-methionine</name>
        <dbReference type="ChEBI" id="CHEBI:59789"/>
    </ligand>
</feature>
<evidence type="ECO:0000256" key="5">
    <source>
        <dbReference type="ARBA" id="ARBA00022691"/>
    </source>
</evidence>
<dbReference type="RefSeq" id="WP_255915292.1">
    <property type="nucleotide sequence ID" value="NZ_JANFQO010000014.1"/>
</dbReference>
<dbReference type="CDD" id="cd02440">
    <property type="entry name" value="AdoMet_MTases"/>
    <property type="match status" value="1"/>
</dbReference>
<feature type="binding site" evidence="7">
    <location>
        <position position="93"/>
    </location>
    <ligand>
        <name>S-adenosyl-L-methionine</name>
        <dbReference type="ChEBI" id="CHEBI:59789"/>
    </ligand>
</feature>
<evidence type="ECO:0000256" key="4">
    <source>
        <dbReference type="ARBA" id="ARBA00022679"/>
    </source>
</evidence>
<evidence type="ECO:0000313" key="9">
    <source>
        <dbReference type="Proteomes" id="UP001165498"/>
    </source>
</evidence>
<protein>
    <recommendedName>
        <fullName evidence="7">tRNA (guanine-N(7)-)-methyltransferase</fullName>
        <ecNumber evidence="7">2.1.1.33</ecNumber>
    </recommendedName>
    <alternativeName>
        <fullName evidence="7">tRNA (guanine(46)-N(7))-methyltransferase</fullName>
    </alternativeName>
    <alternativeName>
        <fullName evidence="7">tRNA(m7G46)-methyltransferase</fullName>
    </alternativeName>
</protein>
<keyword evidence="9" id="KW-1185">Reference proteome</keyword>
<dbReference type="HAMAP" id="MF_01057">
    <property type="entry name" value="tRNA_methyltr_TrmB"/>
    <property type="match status" value="1"/>
</dbReference>
<comment type="catalytic activity">
    <reaction evidence="1 7">
        <text>guanosine(46) in tRNA + S-adenosyl-L-methionine = N(7)-methylguanosine(46) in tRNA + S-adenosyl-L-homocysteine</text>
        <dbReference type="Rhea" id="RHEA:42708"/>
        <dbReference type="Rhea" id="RHEA-COMP:10188"/>
        <dbReference type="Rhea" id="RHEA-COMP:10189"/>
        <dbReference type="ChEBI" id="CHEBI:57856"/>
        <dbReference type="ChEBI" id="CHEBI:59789"/>
        <dbReference type="ChEBI" id="CHEBI:74269"/>
        <dbReference type="ChEBI" id="CHEBI:74480"/>
        <dbReference type="EC" id="2.1.1.33"/>
    </reaction>
</comment>
<comment type="pathway">
    <text evidence="7">tRNA modification; N(7)-methylguanine-tRNA biosynthesis.</text>
</comment>
<dbReference type="PANTHER" id="PTHR23417">
    <property type="entry name" value="3-DEOXY-D-MANNO-OCTULOSONIC-ACID TRANSFERASE/TRNA GUANINE-N 7 - -METHYLTRANSFERASE"/>
    <property type="match status" value="1"/>
</dbReference>
<dbReference type="PROSITE" id="PS51625">
    <property type="entry name" value="SAM_MT_TRMB"/>
    <property type="match status" value="1"/>
</dbReference>
<evidence type="ECO:0000256" key="7">
    <source>
        <dbReference type="HAMAP-Rule" id="MF_01057"/>
    </source>
</evidence>
<keyword evidence="5 7" id="KW-0949">S-adenosyl-L-methionine</keyword>
<feature type="region of interest" description="Interaction with RNA" evidence="7">
    <location>
        <begin position="149"/>
        <end position="154"/>
    </location>
</feature>
<evidence type="ECO:0000256" key="2">
    <source>
        <dbReference type="ARBA" id="ARBA00003015"/>
    </source>
</evidence>
<evidence type="ECO:0000256" key="6">
    <source>
        <dbReference type="ARBA" id="ARBA00022694"/>
    </source>
</evidence>
<keyword evidence="6 7" id="KW-0819">tRNA processing</keyword>
<dbReference type="InterPro" id="IPR055361">
    <property type="entry name" value="tRNA_methyltr_TrmB_bact"/>
</dbReference>
<dbReference type="EC" id="2.1.1.33" evidence="7"/>
<dbReference type="EMBL" id="JANFQO010000014">
    <property type="protein sequence ID" value="MCQ4166102.1"/>
    <property type="molecule type" value="Genomic_DNA"/>
</dbReference>
<accession>A0ABT1QUY0</accession>
<evidence type="ECO:0000256" key="1">
    <source>
        <dbReference type="ARBA" id="ARBA00000142"/>
    </source>
</evidence>
<proteinExistence type="inferred from homology"/>
<feature type="binding site" evidence="7">
    <location>
        <position position="179"/>
    </location>
    <ligand>
        <name>substrate</name>
    </ligand>
</feature>
<keyword evidence="3 7" id="KW-0489">Methyltransferase</keyword>
<comment type="function">
    <text evidence="2 7">Catalyzes the formation of N(7)-methylguanine at position 46 (m7G46) in tRNA.</text>
</comment>
<comment type="similarity">
    <text evidence="7">Belongs to the class I-like SAM-binding methyltransferase superfamily. TrmB family.</text>
</comment>
<dbReference type="NCBIfam" id="TIGR00091">
    <property type="entry name" value="tRNA (guanosine(46)-N7)-methyltransferase TrmB"/>
    <property type="match status" value="1"/>
</dbReference>
<name>A0ABT1QUY0_9GAMM</name>
<organism evidence="8 9">
    <name type="scientific">Tahibacter harae</name>
    <dbReference type="NCBI Taxonomy" id="2963937"/>
    <lineage>
        <taxon>Bacteria</taxon>
        <taxon>Pseudomonadati</taxon>
        <taxon>Pseudomonadota</taxon>
        <taxon>Gammaproteobacteria</taxon>
        <taxon>Lysobacterales</taxon>
        <taxon>Rhodanobacteraceae</taxon>
        <taxon>Tahibacter</taxon>
    </lineage>
</organism>
<dbReference type="Pfam" id="PF02390">
    <property type="entry name" value="Methyltransf_4"/>
    <property type="match status" value="1"/>
</dbReference>
<feature type="binding site" evidence="7">
    <location>
        <position position="147"/>
    </location>
    <ligand>
        <name>substrate</name>
    </ligand>
</feature>
<dbReference type="PANTHER" id="PTHR23417:SF14">
    <property type="entry name" value="PENTACOTRIPEPTIDE-REPEAT REGION OF PRORP DOMAIN-CONTAINING PROTEIN"/>
    <property type="match status" value="1"/>
</dbReference>
<keyword evidence="4 7" id="KW-0808">Transferase</keyword>
<evidence type="ECO:0000313" key="8">
    <source>
        <dbReference type="EMBL" id="MCQ4166102.1"/>
    </source>
</evidence>
<dbReference type="InterPro" id="IPR029063">
    <property type="entry name" value="SAM-dependent_MTases_sf"/>
</dbReference>
<feature type="binding site" evidence="7">
    <location>
        <position position="143"/>
    </location>
    <ligand>
        <name>S-adenosyl-L-methionine</name>
        <dbReference type="ChEBI" id="CHEBI:59789"/>
    </ligand>
</feature>
<dbReference type="Proteomes" id="UP001165498">
    <property type="component" value="Unassembled WGS sequence"/>
</dbReference>
<dbReference type="GO" id="GO:0008176">
    <property type="term" value="F:tRNA (guanine(46)-N7)-methyltransferase activity"/>
    <property type="evidence" value="ECO:0007669"/>
    <property type="project" value="UniProtKB-EC"/>
</dbReference>
<dbReference type="InterPro" id="IPR003358">
    <property type="entry name" value="tRNA_(Gua-N-7)_MeTrfase_Trmb"/>
</dbReference>